<reference evidence="3 4" key="1">
    <citation type="submission" date="2020-07" db="EMBL/GenBank/DDBJ databases">
        <authorList>
            <person name="Sun Q."/>
        </authorList>
    </citation>
    <scope>NUCLEOTIDE SEQUENCE [LARGE SCALE GENOMIC DNA]</scope>
    <source>
        <strain evidence="3 4">MAH-1</strain>
    </source>
</reference>
<evidence type="ECO:0000313" key="4">
    <source>
        <dbReference type="Proteomes" id="UP000535020"/>
    </source>
</evidence>
<dbReference type="Pfam" id="PF14129">
    <property type="entry name" value="DUF4296"/>
    <property type="match status" value="1"/>
</dbReference>
<feature type="region of interest" description="Disordered" evidence="1">
    <location>
        <begin position="104"/>
        <end position="129"/>
    </location>
</feature>
<accession>A0A7Y8Y1B8</accession>
<dbReference type="AlphaFoldDB" id="A0A7Y8Y1B8"/>
<feature type="compositionally biased region" description="Basic and acidic residues" evidence="1">
    <location>
        <begin position="104"/>
        <end position="122"/>
    </location>
</feature>
<protein>
    <submittedName>
        <fullName evidence="3">DUF4296 domain-containing protein</fullName>
    </submittedName>
</protein>
<gene>
    <name evidence="3" type="ORF">HZF10_06820</name>
</gene>
<proteinExistence type="predicted"/>
<dbReference type="PROSITE" id="PS51257">
    <property type="entry name" value="PROKAR_LIPOPROTEIN"/>
    <property type="match status" value="1"/>
</dbReference>
<dbReference type="EMBL" id="JACBJI010000002">
    <property type="protein sequence ID" value="NYA70626.1"/>
    <property type="molecule type" value="Genomic_DNA"/>
</dbReference>
<organism evidence="3 4">
    <name type="scientific">Flavobacterium agri</name>
    <dbReference type="NCBI Taxonomy" id="2743471"/>
    <lineage>
        <taxon>Bacteria</taxon>
        <taxon>Pseudomonadati</taxon>
        <taxon>Bacteroidota</taxon>
        <taxon>Flavobacteriia</taxon>
        <taxon>Flavobacteriales</taxon>
        <taxon>Flavobacteriaceae</taxon>
        <taxon>Flavobacterium</taxon>
    </lineage>
</organism>
<evidence type="ECO:0000256" key="1">
    <source>
        <dbReference type="SAM" id="MobiDB-lite"/>
    </source>
</evidence>
<name>A0A7Y8Y1B8_9FLAO</name>
<dbReference type="RefSeq" id="WP_176005450.1">
    <property type="nucleotide sequence ID" value="NZ_JABWMI010000008.1"/>
</dbReference>
<evidence type="ECO:0000313" key="3">
    <source>
        <dbReference type="EMBL" id="NYA70626.1"/>
    </source>
</evidence>
<sequence length="129" mass="14899">MRKIIAITFVYLLSACGSSGVEKPNKLIDEDTMVDIFYDLALLEAIKAHNPGVIQNAKNPNKYIYEKYKIDSLQFAQSNRYYATDIKRYKEMYSRVGKRLERNSKEMDSLLNKDKSNPEVKLPEQGVVK</sequence>
<feature type="domain" description="DUF4296" evidence="2">
    <location>
        <begin position="24"/>
        <end position="105"/>
    </location>
</feature>
<evidence type="ECO:0000259" key="2">
    <source>
        <dbReference type="Pfam" id="PF14129"/>
    </source>
</evidence>
<comment type="caution">
    <text evidence="3">The sequence shown here is derived from an EMBL/GenBank/DDBJ whole genome shotgun (WGS) entry which is preliminary data.</text>
</comment>
<dbReference type="InterPro" id="IPR025381">
    <property type="entry name" value="DUF4296"/>
</dbReference>
<keyword evidence="4" id="KW-1185">Reference proteome</keyword>
<dbReference type="Proteomes" id="UP000535020">
    <property type="component" value="Unassembled WGS sequence"/>
</dbReference>